<feature type="transmembrane region" description="Helical" evidence="2">
    <location>
        <begin position="60"/>
        <end position="80"/>
    </location>
</feature>
<gene>
    <name evidence="3" type="ORF">ACOF00016_LOCUS18961</name>
</gene>
<sequence>MATSGVALALATGAASDVLQTGEQDDGKRSLATRAAQGVAGASVVVNIIALALNFSGVMFVAAAIAAAIGAIVIMQQFVLEDTGSMTAVQNKLRKNVNELQRQNNRYAAENTRLEGQVSELKVQEGRLEQITAEQGTNVQRLVSLVKDNKEINAQAKVAVRAETLQLLLNTVLRVDRDGNLQFTDREIDELMLRFKDYPGVRVNHDNLKRRMRQKQFSVSGVFEFVKELEDEDKVEEDERVFTLV</sequence>
<keyword evidence="1" id="KW-0175">Coiled coil</keyword>
<evidence type="ECO:0000256" key="2">
    <source>
        <dbReference type="SAM" id="Phobius"/>
    </source>
</evidence>
<feature type="coiled-coil region" evidence="1">
    <location>
        <begin position="86"/>
        <end position="124"/>
    </location>
</feature>
<dbReference type="EMBL" id="HBIM01025474">
    <property type="protein sequence ID" value="CAE0422383.1"/>
    <property type="molecule type" value="Transcribed_RNA"/>
</dbReference>
<organism evidence="3">
    <name type="scientific">Amphora coffeiformis</name>
    <dbReference type="NCBI Taxonomy" id="265554"/>
    <lineage>
        <taxon>Eukaryota</taxon>
        <taxon>Sar</taxon>
        <taxon>Stramenopiles</taxon>
        <taxon>Ochrophyta</taxon>
        <taxon>Bacillariophyta</taxon>
        <taxon>Bacillariophyceae</taxon>
        <taxon>Bacillariophycidae</taxon>
        <taxon>Thalassiophysales</taxon>
        <taxon>Catenulaceae</taxon>
        <taxon>Amphora</taxon>
    </lineage>
</organism>
<feature type="transmembrane region" description="Helical" evidence="2">
    <location>
        <begin position="31"/>
        <end position="53"/>
    </location>
</feature>
<accession>A0A7S3LFT6</accession>
<keyword evidence="2" id="KW-1133">Transmembrane helix</keyword>
<keyword evidence="2" id="KW-0472">Membrane</keyword>
<evidence type="ECO:0000256" key="1">
    <source>
        <dbReference type="SAM" id="Coils"/>
    </source>
</evidence>
<dbReference type="AlphaFoldDB" id="A0A7S3LFT6"/>
<reference evidence="3" key="1">
    <citation type="submission" date="2021-01" db="EMBL/GenBank/DDBJ databases">
        <authorList>
            <person name="Corre E."/>
            <person name="Pelletier E."/>
            <person name="Niang G."/>
            <person name="Scheremetjew M."/>
            <person name="Finn R."/>
            <person name="Kale V."/>
            <person name="Holt S."/>
            <person name="Cochrane G."/>
            <person name="Meng A."/>
            <person name="Brown T."/>
            <person name="Cohen L."/>
        </authorList>
    </citation>
    <scope>NUCLEOTIDE SEQUENCE</scope>
    <source>
        <strain evidence="3">CCMP127</strain>
    </source>
</reference>
<keyword evidence="2" id="KW-0812">Transmembrane</keyword>
<proteinExistence type="predicted"/>
<name>A0A7S3LFT6_9STRA</name>
<evidence type="ECO:0000313" key="3">
    <source>
        <dbReference type="EMBL" id="CAE0422383.1"/>
    </source>
</evidence>
<protein>
    <submittedName>
        <fullName evidence="3">Uncharacterized protein</fullName>
    </submittedName>
</protein>